<dbReference type="PROSITE" id="PS01124">
    <property type="entry name" value="HTH_ARAC_FAMILY_2"/>
    <property type="match status" value="1"/>
</dbReference>
<evidence type="ECO:0000313" key="6">
    <source>
        <dbReference type="Proteomes" id="UP000607559"/>
    </source>
</evidence>
<keyword evidence="3" id="KW-0804">Transcription</keyword>
<dbReference type="Gene3D" id="1.10.10.60">
    <property type="entry name" value="Homeodomain-like"/>
    <property type="match status" value="1"/>
</dbReference>
<accession>A0A8J2XQL0</accession>
<gene>
    <name evidence="5" type="ORF">GCM10011511_05470</name>
</gene>
<dbReference type="PANTHER" id="PTHR46796">
    <property type="entry name" value="HTH-TYPE TRANSCRIPTIONAL ACTIVATOR RHAS-RELATED"/>
    <property type="match status" value="1"/>
</dbReference>
<reference evidence="5" key="1">
    <citation type="journal article" date="2014" name="Int. J. Syst. Evol. Microbiol.">
        <title>Complete genome sequence of Corynebacterium casei LMG S-19264T (=DSM 44701T), isolated from a smear-ripened cheese.</title>
        <authorList>
            <consortium name="US DOE Joint Genome Institute (JGI-PGF)"/>
            <person name="Walter F."/>
            <person name="Albersmeier A."/>
            <person name="Kalinowski J."/>
            <person name="Ruckert C."/>
        </authorList>
    </citation>
    <scope>NUCLEOTIDE SEQUENCE</scope>
    <source>
        <strain evidence="5">CGMCC 1.15448</strain>
    </source>
</reference>
<evidence type="ECO:0000256" key="3">
    <source>
        <dbReference type="ARBA" id="ARBA00023163"/>
    </source>
</evidence>
<keyword evidence="6" id="KW-1185">Reference proteome</keyword>
<dbReference type="Proteomes" id="UP000607559">
    <property type="component" value="Unassembled WGS sequence"/>
</dbReference>
<evidence type="ECO:0000313" key="5">
    <source>
        <dbReference type="EMBL" id="GGA85342.1"/>
    </source>
</evidence>
<comment type="caution">
    <text evidence="5">The sequence shown here is derived from an EMBL/GenBank/DDBJ whole genome shotgun (WGS) entry which is preliminary data.</text>
</comment>
<reference evidence="5" key="2">
    <citation type="submission" date="2020-09" db="EMBL/GenBank/DDBJ databases">
        <authorList>
            <person name="Sun Q."/>
            <person name="Zhou Y."/>
        </authorList>
    </citation>
    <scope>NUCLEOTIDE SEQUENCE</scope>
    <source>
        <strain evidence="5">CGMCC 1.15448</strain>
    </source>
</reference>
<evidence type="ECO:0000256" key="1">
    <source>
        <dbReference type="ARBA" id="ARBA00023015"/>
    </source>
</evidence>
<dbReference type="InterPro" id="IPR009057">
    <property type="entry name" value="Homeodomain-like_sf"/>
</dbReference>
<dbReference type="RefSeq" id="WP_188928301.1">
    <property type="nucleotide sequence ID" value="NZ_BMJC01000001.1"/>
</dbReference>
<protein>
    <recommendedName>
        <fullName evidence="4">HTH araC/xylS-type domain-containing protein</fullName>
    </recommendedName>
</protein>
<dbReference type="GO" id="GO:0043565">
    <property type="term" value="F:sequence-specific DNA binding"/>
    <property type="evidence" value="ECO:0007669"/>
    <property type="project" value="InterPro"/>
</dbReference>
<name>A0A8J2XQL0_9BACT</name>
<feature type="domain" description="HTH araC/xylS-type" evidence="4">
    <location>
        <begin position="179"/>
        <end position="276"/>
    </location>
</feature>
<keyword evidence="1" id="KW-0805">Transcription regulation</keyword>
<dbReference type="SMART" id="SM00342">
    <property type="entry name" value="HTH_ARAC"/>
    <property type="match status" value="1"/>
</dbReference>
<dbReference type="SUPFAM" id="SSF46689">
    <property type="entry name" value="Homeodomain-like"/>
    <property type="match status" value="1"/>
</dbReference>
<dbReference type="Pfam" id="PF12833">
    <property type="entry name" value="HTH_18"/>
    <property type="match status" value="1"/>
</dbReference>
<keyword evidence="2" id="KW-0238">DNA-binding</keyword>
<proteinExistence type="predicted"/>
<dbReference type="GO" id="GO:0003700">
    <property type="term" value="F:DNA-binding transcription factor activity"/>
    <property type="evidence" value="ECO:0007669"/>
    <property type="project" value="InterPro"/>
</dbReference>
<dbReference type="InterPro" id="IPR018060">
    <property type="entry name" value="HTH_AraC"/>
</dbReference>
<dbReference type="EMBL" id="BMJC01000001">
    <property type="protein sequence ID" value="GGA85342.1"/>
    <property type="molecule type" value="Genomic_DNA"/>
</dbReference>
<dbReference type="AlphaFoldDB" id="A0A8J2XQL0"/>
<organism evidence="5 6">
    <name type="scientific">Puia dinghuensis</name>
    <dbReference type="NCBI Taxonomy" id="1792502"/>
    <lineage>
        <taxon>Bacteria</taxon>
        <taxon>Pseudomonadati</taxon>
        <taxon>Bacteroidota</taxon>
        <taxon>Chitinophagia</taxon>
        <taxon>Chitinophagales</taxon>
        <taxon>Chitinophagaceae</taxon>
        <taxon>Puia</taxon>
    </lineage>
</organism>
<evidence type="ECO:0000259" key="4">
    <source>
        <dbReference type="PROSITE" id="PS01124"/>
    </source>
</evidence>
<sequence length="289" mass="33197">MTDFDQRFLKVVNNDYLLSNAFGMQHGRSPYTSAFYTWQGASAVFFSSCLTPFHRHNAIQLILDTQQEFRFRTKNSEWKTFRSLIIKENVIHQLDTNNSVQLIIYLDTATEIARLIRSEYLCESEVYAPQVNIFHFANSNQLQQALLRADPSLVEALMYRVLTYLSRKIGLIPSDPRVVRVEQAIAATPPTEISMKALAGEVCLSESRLRALFRHFTGIPLYRYILWNKIRFATNRIMAGDSVNDAAMEGGFTDSSHYHKMMVQVFGMAPSQFLKANLLNDFIVCERVK</sequence>
<dbReference type="InterPro" id="IPR050204">
    <property type="entry name" value="AraC_XylS_family_regulators"/>
</dbReference>
<evidence type="ECO:0000256" key="2">
    <source>
        <dbReference type="ARBA" id="ARBA00023125"/>
    </source>
</evidence>